<reference evidence="2" key="1">
    <citation type="journal article" date="2023" name="Science">
        <title>Genome structures resolve the early diversification of teleost fishes.</title>
        <authorList>
            <person name="Parey E."/>
            <person name="Louis A."/>
            <person name="Montfort J."/>
            <person name="Bouchez O."/>
            <person name="Roques C."/>
            <person name="Iampietro C."/>
            <person name="Lluch J."/>
            <person name="Castinel A."/>
            <person name="Donnadieu C."/>
            <person name="Desvignes T."/>
            <person name="Floi Bucao C."/>
            <person name="Jouanno E."/>
            <person name="Wen M."/>
            <person name="Mejri S."/>
            <person name="Dirks R."/>
            <person name="Jansen H."/>
            <person name="Henkel C."/>
            <person name="Chen W.J."/>
            <person name="Zahm M."/>
            <person name="Cabau C."/>
            <person name="Klopp C."/>
            <person name="Thompson A.W."/>
            <person name="Robinson-Rechavi M."/>
            <person name="Braasch I."/>
            <person name="Lecointre G."/>
            <person name="Bobe J."/>
            <person name="Postlethwait J.H."/>
            <person name="Berthelot C."/>
            <person name="Roest Crollius H."/>
            <person name="Guiguen Y."/>
        </authorList>
    </citation>
    <scope>NUCLEOTIDE SEQUENCE</scope>
    <source>
        <strain evidence="2">NC1722</strain>
    </source>
</reference>
<keyword evidence="3" id="KW-1185">Reference proteome</keyword>
<feature type="chain" id="PRO_5042272591" evidence="1">
    <location>
        <begin position="28"/>
        <end position="171"/>
    </location>
</feature>
<gene>
    <name evidence="2" type="ORF">AAFF_G00173780</name>
</gene>
<name>A0AAD7WW24_9TELE</name>
<evidence type="ECO:0000313" key="3">
    <source>
        <dbReference type="Proteomes" id="UP001221898"/>
    </source>
</evidence>
<dbReference type="AlphaFoldDB" id="A0AAD7WW24"/>
<dbReference type="Proteomes" id="UP001221898">
    <property type="component" value="Unassembled WGS sequence"/>
</dbReference>
<organism evidence="2 3">
    <name type="scientific">Aldrovandia affinis</name>
    <dbReference type="NCBI Taxonomy" id="143900"/>
    <lineage>
        <taxon>Eukaryota</taxon>
        <taxon>Metazoa</taxon>
        <taxon>Chordata</taxon>
        <taxon>Craniata</taxon>
        <taxon>Vertebrata</taxon>
        <taxon>Euteleostomi</taxon>
        <taxon>Actinopterygii</taxon>
        <taxon>Neopterygii</taxon>
        <taxon>Teleostei</taxon>
        <taxon>Notacanthiformes</taxon>
        <taxon>Halosauridae</taxon>
        <taxon>Aldrovandia</taxon>
    </lineage>
</organism>
<proteinExistence type="predicted"/>
<comment type="caution">
    <text evidence="2">The sequence shown here is derived from an EMBL/GenBank/DDBJ whole genome shotgun (WGS) entry which is preliminary data.</text>
</comment>
<accession>A0AAD7WW24</accession>
<evidence type="ECO:0000313" key="2">
    <source>
        <dbReference type="EMBL" id="KAJ8411372.1"/>
    </source>
</evidence>
<dbReference type="EMBL" id="JAINUG010000023">
    <property type="protein sequence ID" value="KAJ8411372.1"/>
    <property type="molecule type" value="Genomic_DNA"/>
</dbReference>
<evidence type="ECO:0000256" key="1">
    <source>
        <dbReference type="SAM" id="SignalP"/>
    </source>
</evidence>
<protein>
    <submittedName>
        <fullName evidence="2">Uncharacterized protein</fullName>
    </submittedName>
</protein>
<sequence length="171" mass="19180">MDNKSSLMGCCCVLLLVFAQMLRYAESTFIARRVGSVNTHAPGDFGARYDSLSRRGRRVQRLPVPVEEAQDDGGYSSGTFDPIRVERPKTRHGFAGVRRRHRLLNRSKNHRYGHFNSDTYGCSGIQSRSCRVSSDCIGCLGLYTCDVSVRTCKLKGLSQRTDAFFQSLQDT</sequence>
<feature type="signal peptide" evidence="1">
    <location>
        <begin position="1"/>
        <end position="27"/>
    </location>
</feature>
<keyword evidence="1" id="KW-0732">Signal</keyword>